<keyword evidence="1" id="KW-1133">Transmembrane helix</keyword>
<keyword evidence="1" id="KW-0472">Membrane</keyword>
<evidence type="ECO:0000256" key="1">
    <source>
        <dbReference type="SAM" id="Phobius"/>
    </source>
</evidence>
<evidence type="ECO:0000313" key="2">
    <source>
        <dbReference type="EMBL" id="AQT06597.1"/>
    </source>
</evidence>
<geneLocation type="plasmid" evidence="3">
    <name>pac1084_1</name>
</geneLocation>
<gene>
    <name evidence="2" type="ORF">A0U91_16445</name>
</gene>
<reference evidence="2 3" key="1">
    <citation type="submission" date="2016-03" db="EMBL/GenBank/DDBJ databases">
        <title>Acetic acid bacteria sequencing.</title>
        <authorList>
            <person name="Brandt J."/>
            <person name="Jakob F."/>
            <person name="Vogel R.F."/>
        </authorList>
    </citation>
    <scope>NUCLEOTIDE SEQUENCE [LARGE SCALE GENOMIC DNA]</scope>
    <source>
        <strain evidence="2 3">TMW2.1084</strain>
        <plasmid evidence="3">pac1084_1</plasmid>
    </source>
</reference>
<feature type="transmembrane region" description="Helical" evidence="1">
    <location>
        <begin position="12"/>
        <end position="35"/>
    </location>
</feature>
<evidence type="ECO:0000313" key="3">
    <source>
        <dbReference type="Proteomes" id="UP000189055"/>
    </source>
</evidence>
<proteinExistence type="predicted"/>
<sequence>MVEGPAPTRRISRVNVCFVLTWCFVSVVSQAIILAKLSEDDFRLPSVLELFFFETEVSVVSH</sequence>
<organism evidence="2 3">
    <name type="scientific">Acetobacter persici</name>
    <dbReference type="NCBI Taxonomy" id="1076596"/>
    <lineage>
        <taxon>Bacteria</taxon>
        <taxon>Pseudomonadati</taxon>
        <taxon>Pseudomonadota</taxon>
        <taxon>Alphaproteobacteria</taxon>
        <taxon>Acetobacterales</taxon>
        <taxon>Acetobacteraceae</taxon>
        <taxon>Acetobacter</taxon>
    </lineage>
</organism>
<accession>A0A1U9LJL6</accession>
<dbReference type="KEGG" id="aper:A0U91_16445"/>
<dbReference type="Proteomes" id="UP000189055">
    <property type="component" value="Plasmid pAC1084_1"/>
</dbReference>
<keyword evidence="2" id="KW-0614">Plasmid</keyword>
<name>A0A1U9LJL6_9PROT</name>
<protein>
    <submittedName>
        <fullName evidence="2">Uncharacterized protein</fullName>
    </submittedName>
</protein>
<dbReference type="EMBL" id="CP014688">
    <property type="protein sequence ID" value="AQT06597.1"/>
    <property type="molecule type" value="Genomic_DNA"/>
</dbReference>
<dbReference type="AlphaFoldDB" id="A0A1U9LJL6"/>
<keyword evidence="1" id="KW-0812">Transmembrane</keyword>